<dbReference type="AlphaFoldDB" id="A0AAD9VYM7"/>
<dbReference type="EMBL" id="JAUJFL010000007">
    <property type="protein sequence ID" value="KAK2599706.1"/>
    <property type="molecule type" value="Genomic_DNA"/>
</dbReference>
<dbReference type="GO" id="GO:0047490">
    <property type="term" value="F:pectin lyase activity"/>
    <property type="evidence" value="ECO:0007669"/>
    <property type="project" value="UniProtKB-EC"/>
</dbReference>
<comment type="catalytic activity">
    <reaction evidence="6">
        <text>Eliminative cleavage of (1-&gt;4)-alpha-D-galacturonan methyl ester to give oligosaccharides with 4-deoxy-6-O-methyl-alpha-D-galact-4-enuronosyl groups at their non-reducing ends.</text>
        <dbReference type="EC" id="4.2.2.10"/>
    </reaction>
</comment>
<evidence type="ECO:0000313" key="11">
    <source>
        <dbReference type="EMBL" id="KAK2599706.1"/>
    </source>
</evidence>
<keyword evidence="5" id="KW-0456">Lyase</keyword>
<feature type="region of interest" description="Disordered" evidence="8">
    <location>
        <begin position="365"/>
        <end position="384"/>
    </location>
</feature>
<dbReference type="EC" id="4.2.2.10" evidence="7"/>
<dbReference type="InterPro" id="IPR012334">
    <property type="entry name" value="Pectin_lyas_fold"/>
</dbReference>
<evidence type="ECO:0000256" key="2">
    <source>
        <dbReference type="ARBA" id="ARBA00010980"/>
    </source>
</evidence>
<evidence type="ECO:0000256" key="8">
    <source>
        <dbReference type="SAM" id="MobiDB-lite"/>
    </source>
</evidence>
<evidence type="ECO:0000256" key="9">
    <source>
        <dbReference type="SAM" id="SignalP"/>
    </source>
</evidence>
<reference evidence="11" key="1">
    <citation type="submission" date="2023-06" db="EMBL/GenBank/DDBJ databases">
        <authorList>
            <person name="Noh H."/>
        </authorList>
    </citation>
    <scope>NUCLEOTIDE SEQUENCE</scope>
    <source>
        <strain evidence="11">DUCC20226</strain>
    </source>
</reference>
<dbReference type="InterPro" id="IPR002022">
    <property type="entry name" value="Pec_lyase"/>
</dbReference>
<comment type="subcellular location">
    <subcellularLocation>
        <location evidence="1">Secreted</location>
    </subcellularLocation>
</comment>
<dbReference type="FunFam" id="2.160.20.10:FF:000003">
    <property type="entry name" value="Pectin lyase F"/>
    <property type="match status" value="1"/>
</dbReference>
<dbReference type="GO" id="GO:0030570">
    <property type="term" value="F:pectate lyase activity"/>
    <property type="evidence" value="ECO:0007669"/>
    <property type="project" value="InterPro"/>
</dbReference>
<dbReference type="PANTHER" id="PTHR31683:SF16">
    <property type="entry name" value="PECTIN LYASE A-RELATED"/>
    <property type="match status" value="1"/>
</dbReference>
<proteinExistence type="inferred from homology"/>
<keyword evidence="12" id="KW-1185">Reference proteome</keyword>
<dbReference type="GO" id="GO:0000272">
    <property type="term" value="P:polysaccharide catabolic process"/>
    <property type="evidence" value="ECO:0007669"/>
    <property type="project" value="UniProtKB-KW"/>
</dbReference>
<feature type="chain" id="PRO_5041973493" description="pectin lyase" evidence="9">
    <location>
        <begin position="21"/>
        <end position="384"/>
    </location>
</feature>
<dbReference type="PANTHER" id="PTHR31683">
    <property type="entry name" value="PECTATE LYASE 18-RELATED"/>
    <property type="match status" value="1"/>
</dbReference>
<keyword evidence="3" id="KW-0964">Secreted</keyword>
<accession>A0AAD9VYM7</accession>
<evidence type="ECO:0000256" key="5">
    <source>
        <dbReference type="ARBA" id="ARBA00023239"/>
    </source>
</evidence>
<evidence type="ECO:0000259" key="10">
    <source>
        <dbReference type="SMART" id="SM00656"/>
    </source>
</evidence>
<evidence type="ECO:0000256" key="4">
    <source>
        <dbReference type="ARBA" id="ARBA00022729"/>
    </source>
</evidence>
<organism evidence="11 12">
    <name type="scientific">Phomopsis amygdali</name>
    <name type="common">Fusicoccum amygdali</name>
    <dbReference type="NCBI Taxonomy" id="1214568"/>
    <lineage>
        <taxon>Eukaryota</taxon>
        <taxon>Fungi</taxon>
        <taxon>Dikarya</taxon>
        <taxon>Ascomycota</taxon>
        <taxon>Pezizomycotina</taxon>
        <taxon>Sordariomycetes</taxon>
        <taxon>Sordariomycetidae</taxon>
        <taxon>Diaporthales</taxon>
        <taxon>Diaporthaceae</taxon>
        <taxon>Diaporthe</taxon>
    </lineage>
</organism>
<evidence type="ECO:0000256" key="7">
    <source>
        <dbReference type="ARBA" id="ARBA00039082"/>
    </source>
</evidence>
<feature type="domain" description="Pectate lyase" evidence="10">
    <location>
        <begin position="85"/>
        <end position="308"/>
    </location>
</feature>
<dbReference type="Proteomes" id="UP001265746">
    <property type="component" value="Unassembled WGS sequence"/>
</dbReference>
<evidence type="ECO:0000256" key="6">
    <source>
        <dbReference type="ARBA" id="ARBA00036818"/>
    </source>
</evidence>
<evidence type="ECO:0000313" key="12">
    <source>
        <dbReference type="Proteomes" id="UP001265746"/>
    </source>
</evidence>
<evidence type="ECO:0000256" key="3">
    <source>
        <dbReference type="ARBA" id="ARBA00022525"/>
    </source>
</evidence>
<dbReference type="InterPro" id="IPR011050">
    <property type="entry name" value="Pectin_lyase_fold/virulence"/>
</dbReference>
<gene>
    <name evidence="11" type="ORF">N8I77_011438</name>
</gene>
<comment type="similarity">
    <text evidence="2">Belongs to the polysaccharide lyase 1 family.</text>
</comment>
<dbReference type="SMART" id="SM00656">
    <property type="entry name" value="Amb_all"/>
    <property type="match status" value="1"/>
</dbReference>
<dbReference type="InterPro" id="IPR045032">
    <property type="entry name" value="PEL"/>
</dbReference>
<protein>
    <recommendedName>
        <fullName evidence="7">pectin lyase</fullName>
        <ecNumber evidence="7">4.2.2.10</ecNumber>
    </recommendedName>
</protein>
<evidence type="ECO:0000256" key="1">
    <source>
        <dbReference type="ARBA" id="ARBA00004613"/>
    </source>
</evidence>
<keyword evidence="4 9" id="KW-0732">Signal</keyword>
<dbReference type="SUPFAM" id="SSF51126">
    <property type="entry name" value="Pectin lyase-like"/>
    <property type="match status" value="1"/>
</dbReference>
<dbReference type="GO" id="GO:0005576">
    <property type="term" value="C:extracellular region"/>
    <property type="evidence" value="ECO:0007669"/>
    <property type="project" value="UniProtKB-SubCell"/>
</dbReference>
<name>A0AAD9VYM7_PHOAM</name>
<comment type="caution">
    <text evidence="11">The sequence shown here is derived from an EMBL/GenBank/DDBJ whole genome shotgun (WGS) entry which is preliminary data.</text>
</comment>
<sequence length="384" mass="40304">MKSSNCAFLLSMALGQFAASRAVGKRAISSAVSGTPMGFASAVTGGGDADPVYPTTIDELKTYLTSDDPQVIVISGSFDFSGSEGTSSYDACDSYSCSPSDGGQALLNTLDGCGSTSTYSVSIDTAAYQGINVASDKTLVGKDNATLNGKGLRFVDASNIIIQNIEITNLNPEYVWGGDALTFSGTQNVWIDHVTTSNLGRQHYSFGQDASSGIAVSNSFLNGETAHSATCDGHTYWAMELVGSNDQITFYKNYVYKTSGRTPALSGTTLFHAINNVWSSNTGHLIEGGEEKGMGLYEGNYFENVPTVVASGWAGLLFTSEPSDVSQCSAYLGRDCVSNELSSSGDFSYDDTSFLSEFQGQSIPEAESASSIQSTVPAQAGNTL</sequence>
<dbReference type="Gene3D" id="2.160.20.10">
    <property type="entry name" value="Single-stranded right-handed beta-helix, Pectin lyase-like"/>
    <property type="match status" value="1"/>
</dbReference>
<feature type="signal peptide" evidence="9">
    <location>
        <begin position="1"/>
        <end position="20"/>
    </location>
</feature>